<dbReference type="PANTHER" id="PTHR11384:SF69">
    <property type="entry name" value="PEROXISOMAL LONG-CHAIN FATTY ACID IMPORT PROTEIN 1"/>
    <property type="match status" value="1"/>
</dbReference>
<dbReference type="PROSITE" id="PS50893">
    <property type="entry name" value="ABC_TRANSPORTER_2"/>
    <property type="match status" value="1"/>
</dbReference>
<keyword evidence="11" id="KW-1185">Reference proteome</keyword>
<feature type="transmembrane region" description="Helical" evidence="8">
    <location>
        <begin position="153"/>
        <end position="172"/>
    </location>
</feature>
<dbReference type="Pfam" id="PF00005">
    <property type="entry name" value="ABC_tran"/>
    <property type="match status" value="1"/>
</dbReference>
<dbReference type="InterPro" id="IPR027417">
    <property type="entry name" value="P-loop_NTPase"/>
</dbReference>
<dbReference type="Gene3D" id="3.40.50.300">
    <property type="entry name" value="P-loop containing nucleotide triphosphate hydrolases"/>
    <property type="match status" value="1"/>
</dbReference>
<dbReference type="GO" id="GO:0005524">
    <property type="term" value="F:ATP binding"/>
    <property type="evidence" value="ECO:0007669"/>
    <property type="project" value="UniProtKB-KW"/>
</dbReference>
<reference evidence="10 11" key="1">
    <citation type="submission" date="2024-06" db="EMBL/GenBank/DDBJ databases">
        <title>Complete genome of Phlyctema vagabunda strain 19-DSS-EL-015.</title>
        <authorList>
            <person name="Fiorenzani C."/>
        </authorList>
    </citation>
    <scope>NUCLEOTIDE SEQUENCE [LARGE SCALE GENOMIC DNA]</scope>
    <source>
        <strain evidence="10 11">19-DSS-EL-015</strain>
    </source>
</reference>
<dbReference type="Pfam" id="PF06472">
    <property type="entry name" value="ABC_membrane_2"/>
    <property type="match status" value="1"/>
</dbReference>
<evidence type="ECO:0000313" key="10">
    <source>
        <dbReference type="EMBL" id="KAL3426619.1"/>
    </source>
</evidence>
<evidence type="ECO:0000256" key="5">
    <source>
        <dbReference type="ARBA" id="ARBA00022840"/>
    </source>
</evidence>
<accession>A0ABR4PTD5</accession>
<evidence type="ECO:0000256" key="3">
    <source>
        <dbReference type="ARBA" id="ARBA00022692"/>
    </source>
</evidence>
<keyword evidence="3 8" id="KW-0812">Transmembrane</keyword>
<proteinExistence type="inferred from homology"/>
<dbReference type="Proteomes" id="UP001629113">
    <property type="component" value="Unassembled WGS sequence"/>
</dbReference>
<dbReference type="InterPro" id="IPR003593">
    <property type="entry name" value="AAA+_ATPase"/>
</dbReference>
<evidence type="ECO:0000256" key="2">
    <source>
        <dbReference type="ARBA" id="ARBA00022448"/>
    </source>
</evidence>
<protein>
    <submittedName>
        <fullName evidence="10">ATP-binding cassette sub-family D member 2</fullName>
    </submittedName>
</protein>
<comment type="caution">
    <text evidence="10">The sequence shown here is derived from an EMBL/GenBank/DDBJ whole genome shotgun (WGS) entry which is preliminary data.</text>
</comment>
<dbReference type="Gene3D" id="1.20.1560.10">
    <property type="entry name" value="ABC transporter type 1, transmembrane domain"/>
    <property type="match status" value="1"/>
</dbReference>
<evidence type="ECO:0000259" key="9">
    <source>
        <dbReference type="PROSITE" id="PS50893"/>
    </source>
</evidence>
<evidence type="ECO:0000256" key="1">
    <source>
        <dbReference type="ARBA" id="ARBA00008575"/>
    </source>
</evidence>
<organism evidence="10 11">
    <name type="scientific">Phlyctema vagabunda</name>
    <dbReference type="NCBI Taxonomy" id="108571"/>
    <lineage>
        <taxon>Eukaryota</taxon>
        <taxon>Fungi</taxon>
        <taxon>Dikarya</taxon>
        <taxon>Ascomycota</taxon>
        <taxon>Pezizomycotina</taxon>
        <taxon>Leotiomycetes</taxon>
        <taxon>Helotiales</taxon>
        <taxon>Dermateaceae</taxon>
        <taxon>Phlyctema</taxon>
    </lineage>
</organism>
<comment type="similarity">
    <text evidence="1">Belongs to the ABC transporter superfamily. ABCD family. Peroxisomal fatty acyl CoA transporter (TC 3.A.1.203) subfamily.</text>
</comment>
<evidence type="ECO:0000256" key="4">
    <source>
        <dbReference type="ARBA" id="ARBA00022741"/>
    </source>
</evidence>
<dbReference type="EMBL" id="JBFCZG010000001">
    <property type="protein sequence ID" value="KAL3426619.1"/>
    <property type="molecule type" value="Genomic_DNA"/>
</dbReference>
<evidence type="ECO:0000256" key="7">
    <source>
        <dbReference type="ARBA" id="ARBA00023136"/>
    </source>
</evidence>
<keyword evidence="4" id="KW-0547">Nucleotide-binding</keyword>
<keyword evidence="6 8" id="KW-1133">Transmembrane helix</keyword>
<dbReference type="InterPro" id="IPR003439">
    <property type="entry name" value="ABC_transporter-like_ATP-bd"/>
</dbReference>
<evidence type="ECO:0000313" key="11">
    <source>
        <dbReference type="Proteomes" id="UP001629113"/>
    </source>
</evidence>
<dbReference type="InterPro" id="IPR011527">
    <property type="entry name" value="ABC1_TM_dom"/>
</dbReference>
<dbReference type="InterPro" id="IPR036640">
    <property type="entry name" value="ABC1_TM_sf"/>
</dbReference>
<evidence type="ECO:0000256" key="6">
    <source>
        <dbReference type="ARBA" id="ARBA00022989"/>
    </source>
</evidence>
<gene>
    <name evidence="10" type="ORF">PVAG01_00128</name>
</gene>
<keyword evidence="7 8" id="KW-0472">Membrane</keyword>
<feature type="transmembrane region" description="Helical" evidence="8">
    <location>
        <begin position="112"/>
        <end position="133"/>
    </location>
</feature>
<dbReference type="PANTHER" id="PTHR11384">
    <property type="entry name" value="ATP-BINDING CASSETTE, SUB-FAMILY D MEMBER"/>
    <property type="match status" value="1"/>
</dbReference>
<dbReference type="CDD" id="cd03223">
    <property type="entry name" value="ABCD_peroxisomal_ALDP"/>
    <property type="match status" value="1"/>
</dbReference>
<evidence type="ECO:0000256" key="8">
    <source>
        <dbReference type="SAM" id="Phobius"/>
    </source>
</evidence>
<dbReference type="InterPro" id="IPR050835">
    <property type="entry name" value="ABC_transporter_sub-D"/>
</dbReference>
<dbReference type="SUPFAM" id="SSF52540">
    <property type="entry name" value="P-loop containing nucleoside triphosphate hydrolases"/>
    <property type="match status" value="1"/>
</dbReference>
<name>A0ABR4PTD5_9HELO</name>
<keyword evidence="5 10" id="KW-0067">ATP-binding</keyword>
<feature type="transmembrane region" description="Helical" evidence="8">
    <location>
        <begin position="346"/>
        <end position="366"/>
    </location>
</feature>
<keyword evidence="2" id="KW-0813">Transport</keyword>
<dbReference type="SMART" id="SM00382">
    <property type="entry name" value="AAA"/>
    <property type="match status" value="1"/>
</dbReference>
<sequence length="705" mass="79967">MAAHSKIQFLPGDRTIKGVISELTDLYLKHRTRISRTVYLTLFFALLNRIRSAIAEQKAAALRKASTRATTVQGKGEATKRQKVELNREFFKNLFKLLRICIPGWKSKELRLLISHSVFLVVRTLISLKVAAMDGALVSSLVRGKGKDFLIGIVWWMIIAVPATFTNSMLSYHQCQLSLQYRTRLTNHIHDKYLSNMTFYSLSALDDRIKNADQLITVDVSKFANSLAELYGNLAKPTLDMLIYNYSLSKSVGGEGLFFMSLLVQLSANVMRALTPPFGRYVADEARLEGEFRFEHSRVIDYSEEIALYGGHEAEKDTLDKGYFTLIKHVNYILRKRFTHGIMEDFIIKYVWGALGLVLCSVPVFFKIPGATAQTMGDRTESFVTNRRLLLSSSDAFGRVMFSYKEITELAGYTSRVATLLEVMDNIKRGQFEKTLVGDSSTDLELMQNRGKIIDSDEIEFIDVPIITPGGSVLLKSLSFHMRPGDDMLVVGPNGCGKSSLFRILGGLWPVYGGTVRKPSLAQVFYVPQRPYLSSGSLRQQIIYPDSLRTMRSKGIADSDLLNILHILDLDHLVGSFKEGWDAEAEWRDVLSGGLQQRVAMARLFYNRPKYAILDECTSSVTLEMEKVMYEHAKALGITLMTVSHRRSLWKYHSMILQFDGQGKYIFTKLDPEKRLELEDEREELELQLRQVPEIERRIAELTAA</sequence>
<feature type="domain" description="ABC transporter" evidence="9">
    <location>
        <begin position="459"/>
        <end position="687"/>
    </location>
</feature>